<name>A0A326U4D0_THEHA</name>
<reference evidence="2 3" key="1">
    <citation type="submission" date="2018-06" db="EMBL/GenBank/DDBJ databases">
        <title>Genomic Encyclopedia of Archaeal and Bacterial Type Strains, Phase II (KMG-II): from individual species to whole genera.</title>
        <authorList>
            <person name="Goeker M."/>
        </authorList>
    </citation>
    <scope>NUCLEOTIDE SEQUENCE [LARGE SCALE GENOMIC DNA]</scope>
    <source>
        <strain evidence="2 3">ATCC BAA-1881</strain>
    </source>
</reference>
<dbReference type="CDD" id="cd06587">
    <property type="entry name" value="VOC"/>
    <property type="match status" value="2"/>
</dbReference>
<dbReference type="SUPFAM" id="SSF54593">
    <property type="entry name" value="Glyoxalase/Bleomycin resistance protein/Dihydroxybiphenyl dioxygenase"/>
    <property type="match status" value="2"/>
</dbReference>
<dbReference type="Proteomes" id="UP000248806">
    <property type="component" value="Unassembled WGS sequence"/>
</dbReference>
<dbReference type="InterPro" id="IPR037523">
    <property type="entry name" value="VOC_core"/>
</dbReference>
<evidence type="ECO:0000313" key="2">
    <source>
        <dbReference type="EMBL" id="PZW24082.1"/>
    </source>
</evidence>
<dbReference type="Gene3D" id="3.10.180.10">
    <property type="entry name" value="2,3-Dihydroxybiphenyl 1,2-Dioxygenase, domain 1"/>
    <property type="match status" value="2"/>
</dbReference>
<keyword evidence="2" id="KW-0560">Oxidoreductase</keyword>
<dbReference type="OrthoDB" id="2453533at2"/>
<accession>A0A326U4D0</accession>
<dbReference type="EMBL" id="QKUF01000023">
    <property type="protein sequence ID" value="PZW24082.1"/>
    <property type="molecule type" value="Genomic_DNA"/>
</dbReference>
<sequence length="259" mass="29241">MPRFLRFEGGHIGVHNMGEAVDWYCRHFGMRVLWSSEKEGQTLLAFGDRNAIPLVQVRGGTQINVWGGEIEGAREANVRLCLATLNLAATREKLQQAGIRVTEITTGPDRLPCFDLYDLEGIRLTVTASETQEESTSLFCGYGLPRFGVRNLQAAIEWYTNYFNMGVLKSSPDDGRALMGIDKGEFWIEELPAEAFHGKTPLLARPYFFTEDIEEAHQFCREQGLDPSPLYGFTEGLRLFSFYDPDGNQLNIWSYPPEA</sequence>
<feature type="domain" description="VOC" evidence="1">
    <location>
        <begin position="141"/>
        <end position="255"/>
    </location>
</feature>
<evidence type="ECO:0000259" key="1">
    <source>
        <dbReference type="PROSITE" id="PS51819"/>
    </source>
</evidence>
<gene>
    <name evidence="2" type="ORF">EI42_04773</name>
</gene>
<dbReference type="Pfam" id="PF00903">
    <property type="entry name" value="Glyoxalase"/>
    <property type="match status" value="2"/>
</dbReference>
<dbReference type="AlphaFoldDB" id="A0A326U4D0"/>
<dbReference type="InterPro" id="IPR029068">
    <property type="entry name" value="Glyas_Bleomycin-R_OHBP_Dase"/>
</dbReference>
<organism evidence="2 3">
    <name type="scientific">Thermosporothrix hazakensis</name>
    <dbReference type="NCBI Taxonomy" id="644383"/>
    <lineage>
        <taxon>Bacteria</taxon>
        <taxon>Bacillati</taxon>
        <taxon>Chloroflexota</taxon>
        <taxon>Ktedonobacteria</taxon>
        <taxon>Ktedonobacterales</taxon>
        <taxon>Thermosporotrichaceae</taxon>
        <taxon>Thermosporothrix</taxon>
    </lineage>
</organism>
<protein>
    <submittedName>
        <fullName evidence="2">Glyoxalase/bleomycin resistance protein/dioxygenase superfamily protein</fullName>
    </submittedName>
</protein>
<dbReference type="GO" id="GO:0051213">
    <property type="term" value="F:dioxygenase activity"/>
    <property type="evidence" value="ECO:0007669"/>
    <property type="project" value="UniProtKB-KW"/>
</dbReference>
<proteinExistence type="predicted"/>
<feature type="domain" description="VOC" evidence="1">
    <location>
        <begin position="6"/>
        <end position="129"/>
    </location>
</feature>
<dbReference type="PROSITE" id="PS51819">
    <property type="entry name" value="VOC"/>
    <property type="match status" value="2"/>
</dbReference>
<dbReference type="InterPro" id="IPR004360">
    <property type="entry name" value="Glyas_Fos-R_dOase_dom"/>
</dbReference>
<keyword evidence="3" id="KW-1185">Reference proteome</keyword>
<dbReference type="RefSeq" id="WP_111325078.1">
    <property type="nucleotide sequence ID" value="NZ_BIFX01000002.1"/>
</dbReference>
<evidence type="ECO:0000313" key="3">
    <source>
        <dbReference type="Proteomes" id="UP000248806"/>
    </source>
</evidence>
<comment type="caution">
    <text evidence="2">The sequence shown here is derived from an EMBL/GenBank/DDBJ whole genome shotgun (WGS) entry which is preliminary data.</text>
</comment>
<keyword evidence="2" id="KW-0223">Dioxygenase</keyword>